<dbReference type="GO" id="GO:0000287">
    <property type="term" value="F:magnesium ion binding"/>
    <property type="evidence" value="ECO:0007669"/>
    <property type="project" value="InterPro"/>
</dbReference>
<dbReference type="EC" id="3.1.3.5" evidence="3"/>
<dbReference type="PANTHER" id="PTHR13045:SF0">
    <property type="entry name" value="7-METHYLGUANOSINE PHOSPHATE-SPECIFIC 5'-NUCLEOTIDASE"/>
    <property type="match status" value="1"/>
</dbReference>
<dbReference type="GO" id="GO:0009117">
    <property type="term" value="P:nucleotide metabolic process"/>
    <property type="evidence" value="ECO:0007669"/>
    <property type="project" value="UniProtKB-KW"/>
</dbReference>
<evidence type="ECO:0000256" key="6">
    <source>
        <dbReference type="ARBA" id="ARBA00022801"/>
    </source>
</evidence>
<name>A0A1B6G715_9HEMI</name>
<dbReference type="Gene3D" id="1.10.150.340">
    <property type="entry name" value="Pyrimidine 5'-nucleotidase (UMPH-1), N-terminal domain"/>
    <property type="match status" value="1"/>
</dbReference>
<gene>
    <name evidence="9" type="ORF">g.22960</name>
</gene>
<dbReference type="InterPro" id="IPR006434">
    <property type="entry name" value="Pyrimidine_nucleotidase_eu"/>
</dbReference>
<dbReference type="GO" id="GO:0008253">
    <property type="term" value="F:5'-nucleotidase activity"/>
    <property type="evidence" value="ECO:0007669"/>
    <property type="project" value="UniProtKB-EC"/>
</dbReference>
<comment type="similarity">
    <text evidence="2">Belongs to the pyrimidine 5'-nucleotidase family.</text>
</comment>
<evidence type="ECO:0000256" key="4">
    <source>
        <dbReference type="ARBA" id="ARBA00022723"/>
    </source>
</evidence>
<dbReference type="Pfam" id="PF05822">
    <property type="entry name" value="UMPH-1"/>
    <property type="match status" value="1"/>
</dbReference>
<keyword evidence="6" id="KW-0378">Hydrolase</keyword>
<keyword evidence="7" id="KW-0460">Magnesium</keyword>
<reference evidence="9" key="1">
    <citation type="submission" date="2015-11" db="EMBL/GenBank/DDBJ databases">
        <title>De novo transcriptome assembly of four potential Pierce s Disease insect vectors from Arizona vineyards.</title>
        <authorList>
            <person name="Tassone E.E."/>
        </authorList>
    </citation>
    <scope>NUCLEOTIDE SEQUENCE</scope>
</reference>
<evidence type="ECO:0000256" key="5">
    <source>
        <dbReference type="ARBA" id="ARBA00022741"/>
    </source>
</evidence>
<keyword evidence="4" id="KW-0479">Metal-binding</keyword>
<dbReference type="EMBL" id="GECZ01011541">
    <property type="protein sequence ID" value="JAS58228.1"/>
    <property type="molecule type" value="Transcribed_RNA"/>
</dbReference>
<proteinExistence type="inferred from homology"/>
<keyword evidence="8" id="KW-0546">Nucleotide metabolism</keyword>
<comment type="catalytic activity">
    <reaction evidence="1">
        <text>a ribonucleoside 5'-phosphate + H2O = a ribonucleoside + phosphate</text>
        <dbReference type="Rhea" id="RHEA:12484"/>
        <dbReference type="ChEBI" id="CHEBI:15377"/>
        <dbReference type="ChEBI" id="CHEBI:18254"/>
        <dbReference type="ChEBI" id="CHEBI:43474"/>
        <dbReference type="ChEBI" id="CHEBI:58043"/>
        <dbReference type="EC" id="3.1.3.5"/>
    </reaction>
</comment>
<evidence type="ECO:0000313" key="9">
    <source>
        <dbReference type="EMBL" id="JAS58228.1"/>
    </source>
</evidence>
<organism evidence="9">
    <name type="scientific">Cuerna arida</name>
    <dbReference type="NCBI Taxonomy" id="1464854"/>
    <lineage>
        <taxon>Eukaryota</taxon>
        <taxon>Metazoa</taxon>
        <taxon>Ecdysozoa</taxon>
        <taxon>Arthropoda</taxon>
        <taxon>Hexapoda</taxon>
        <taxon>Insecta</taxon>
        <taxon>Pterygota</taxon>
        <taxon>Neoptera</taxon>
        <taxon>Paraneoptera</taxon>
        <taxon>Hemiptera</taxon>
        <taxon>Auchenorrhyncha</taxon>
        <taxon>Membracoidea</taxon>
        <taxon>Cicadellidae</taxon>
        <taxon>Cicadellinae</taxon>
        <taxon>Proconiini</taxon>
        <taxon>Cuerna</taxon>
    </lineage>
</organism>
<evidence type="ECO:0000256" key="1">
    <source>
        <dbReference type="ARBA" id="ARBA00000815"/>
    </source>
</evidence>
<dbReference type="InterPro" id="IPR023214">
    <property type="entry name" value="HAD_sf"/>
</dbReference>
<dbReference type="PANTHER" id="PTHR13045">
    <property type="entry name" value="5'-NUCLEOTIDASE"/>
    <property type="match status" value="1"/>
</dbReference>
<evidence type="ECO:0000256" key="8">
    <source>
        <dbReference type="ARBA" id="ARBA00023080"/>
    </source>
</evidence>
<sequence length="291" mass="32197">MLNKGLVVSKLGSILGPNVVLKDEEDFITKLTNMVDDGITNLQIVADFDDTITKHIVDGKCGLTSMDVYRGAKTFTKSYSDRMEVCLTKLMGDLFDSKATPERQVEIDARITDVFACSVGEKVPDILEAAARIVIPLKDGCRELLSLLSDLQVPLTVVSAGVGEVIEHILKDYNAKVVANYMASQDDVITEMKTPLVGTYNKHELPLPVDGDRSNFIVMGDFAWDSKIADNVKNKKNVLKIGFFYGRRDDTIEHYLNFFDVLLLHDESMDVPLNILKLVAGKAEPHSVSKA</sequence>
<dbReference type="SUPFAM" id="SSF56784">
    <property type="entry name" value="HAD-like"/>
    <property type="match status" value="1"/>
</dbReference>
<dbReference type="InterPro" id="IPR036412">
    <property type="entry name" value="HAD-like_sf"/>
</dbReference>
<protein>
    <recommendedName>
        <fullName evidence="3">5'-nucleotidase</fullName>
        <ecNumber evidence="3">3.1.3.5</ecNumber>
    </recommendedName>
</protein>
<dbReference type="Gene3D" id="3.40.50.1000">
    <property type="entry name" value="HAD superfamily/HAD-like"/>
    <property type="match status" value="1"/>
</dbReference>
<dbReference type="GO" id="GO:0005737">
    <property type="term" value="C:cytoplasm"/>
    <property type="evidence" value="ECO:0007669"/>
    <property type="project" value="InterPro"/>
</dbReference>
<evidence type="ECO:0000256" key="7">
    <source>
        <dbReference type="ARBA" id="ARBA00022842"/>
    </source>
</evidence>
<evidence type="ECO:0000256" key="3">
    <source>
        <dbReference type="ARBA" id="ARBA00012643"/>
    </source>
</evidence>
<dbReference type="AlphaFoldDB" id="A0A1B6G715"/>
<evidence type="ECO:0000256" key="2">
    <source>
        <dbReference type="ARBA" id="ARBA00008389"/>
    </source>
</evidence>
<accession>A0A1B6G715</accession>
<keyword evidence="5" id="KW-0547">Nucleotide-binding</keyword>
<dbReference type="GO" id="GO:0000166">
    <property type="term" value="F:nucleotide binding"/>
    <property type="evidence" value="ECO:0007669"/>
    <property type="project" value="UniProtKB-KW"/>
</dbReference>